<evidence type="ECO:0000256" key="2">
    <source>
        <dbReference type="ARBA" id="ARBA00022574"/>
    </source>
</evidence>
<feature type="compositionally biased region" description="Acidic residues" evidence="6">
    <location>
        <begin position="119"/>
        <end position="141"/>
    </location>
</feature>
<dbReference type="InterPro" id="IPR001680">
    <property type="entry name" value="WD40_rpt"/>
</dbReference>
<comment type="subcellular location">
    <subcellularLocation>
        <location evidence="5">Endosome</location>
    </subcellularLocation>
</comment>
<evidence type="ECO:0000256" key="1">
    <source>
        <dbReference type="ARBA" id="ARBA00009890"/>
    </source>
</evidence>
<sequence length="263" mass="29596">MESVQTELISGDQNGNIRVWDLTANSCSCELVDTSMRSLTVMWDGSLVVAVNNKGTCYVWRLLRGTQGTNDRYGHTIDNDVLIVTETLHKRDFLRICMSSVDQYMWIHHLLHTFPSGGDFDEDEDDSDTEEEIEMKNEDEEATGKMETTTALPVSNGVVSFLASGILKQNEVNSKSSTKMESPILIPMTEYSFWTKWIWLEICSQVHPILTHPMGSALETPFLLSLRMSGDKVLLKLGQGVRRLGRGSNNKSNYDNINSKKHG</sequence>
<keyword evidence="3 5" id="KW-0677">Repeat</keyword>
<organism evidence="7 8">
    <name type="scientific">Lactuca sativa</name>
    <name type="common">Garden lettuce</name>
    <dbReference type="NCBI Taxonomy" id="4236"/>
    <lineage>
        <taxon>Eukaryota</taxon>
        <taxon>Viridiplantae</taxon>
        <taxon>Streptophyta</taxon>
        <taxon>Embryophyta</taxon>
        <taxon>Tracheophyta</taxon>
        <taxon>Spermatophyta</taxon>
        <taxon>Magnoliopsida</taxon>
        <taxon>eudicotyledons</taxon>
        <taxon>Gunneridae</taxon>
        <taxon>Pentapetalae</taxon>
        <taxon>asterids</taxon>
        <taxon>campanulids</taxon>
        <taxon>Asterales</taxon>
        <taxon>Asteraceae</taxon>
        <taxon>Cichorioideae</taxon>
        <taxon>Cichorieae</taxon>
        <taxon>Lactucinae</taxon>
        <taxon>Lactuca</taxon>
    </lineage>
</organism>
<dbReference type="GO" id="GO:0031931">
    <property type="term" value="C:TORC1 complex"/>
    <property type="evidence" value="ECO:0000318"/>
    <property type="project" value="GO_Central"/>
</dbReference>
<feature type="region of interest" description="Disordered" evidence="6">
    <location>
        <begin position="118"/>
        <end position="144"/>
    </location>
</feature>
<dbReference type="PROSITE" id="PS50082">
    <property type="entry name" value="WD_REPEATS_2"/>
    <property type="match status" value="1"/>
</dbReference>
<dbReference type="AlphaFoldDB" id="A0A9R1WBX4"/>
<dbReference type="Gene3D" id="2.130.10.10">
    <property type="entry name" value="YVTN repeat-like/Quinoprotein amine dehydrogenase"/>
    <property type="match status" value="1"/>
</dbReference>
<dbReference type="InterPro" id="IPR037588">
    <property type="entry name" value="MLST8"/>
</dbReference>
<proteinExistence type="inferred from homology"/>
<evidence type="ECO:0000256" key="4">
    <source>
        <dbReference type="PROSITE-ProRule" id="PRU00221"/>
    </source>
</evidence>
<dbReference type="GO" id="GO:0005768">
    <property type="term" value="C:endosome"/>
    <property type="evidence" value="ECO:0007669"/>
    <property type="project" value="UniProtKB-SubCell"/>
</dbReference>
<keyword evidence="8" id="KW-1185">Reference proteome</keyword>
<comment type="function">
    <text evidence="5">Component of TORC1 complex, which is an essential cell growth regulator that controls plant development. Acts by activating transcription, protein synthesis and ribosome biogenesis, and inhibiting mRNA degradation and autophagy.</text>
</comment>
<keyword evidence="5" id="KW-0967">Endosome</keyword>
<comment type="caution">
    <text evidence="7">The sequence shown here is derived from an EMBL/GenBank/DDBJ whole genome shotgun (WGS) entry which is preliminary data.</text>
</comment>
<dbReference type="GO" id="GO:0031932">
    <property type="term" value="C:TORC2 complex"/>
    <property type="evidence" value="ECO:0000318"/>
    <property type="project" value="GO_Central"/>
</dbReference>
<evidence type="ECO:0000313" key="8">
    <source>
        <dbReference type="Proteomes" id="UP000235145"/>
    </source>
</evidence>
<evidence type="ECO:0000256" key="6">
    <source>
        <dbReference type="SAM" id="MobiDB-lite"/>
    </source>
</evidence>
<dbReference type="GO" id="GO:0032956">
    <property type="term" value="P:regulation of actin cytoskeleton organization"/>
    <property type="evidence" value="ECO:0000318"/>
    <property type="project" value="GO_Central"/>
</dbReference>
<accession>A0A9R1WBX4</accession>
<dbReference type="Proteomes" id="UP000235145">
    <property type="component" value="Unassembled WGS sequence"/>
</dbReference>
<evidence type="ECO:0000256" key="5">
    <source>
        <dbReference type="RuleBase" id="RU369068"/>
    </source>
</evidence>
<dbReference type="InterPro" id="IPR019775">
    <property type="entry name" value="WD40_repeat_CS"/>
</dbReference>
<name>A0A9R1WBX4_LACSA</name>
<dbReference type="GO" id="GO:0031929">
    <property type="term" value="P:TOR signaling"/>
    <property type="evidence" value="ECO:0000318"/>
    <property type="project" value="GO_Central"/>
</dbReference>
<dbReference type="PANTHER" id="PTHR19842">
    <property type="entry name" value="G BETA-LIKE PROTEIN GBL"/>
    <property type="match status" value="1"/>
</dbReference>
<gene>
    <name evidence="7" type="ORF">LSAT_V11C200063780</name>
</gene>
<keyword evidence="2 4" id="KW-0853">WD repeat</keyword>
<reference evidence="7 8" key="1">
    <citation type="journal article" date="2017" name="Nat. Commun.">
        <title>Genome assembly with in vitro proximity ligation data and whole-genome triplication in lettuce.</title>
        <authorList>
            <person name="Reyes-Chin-Wo S."/>
            <person name="Wang Z."/>
            <person name="Yang X."/>
            <person name="Kozik A."/>
            <person name="Arikit S."/>
            <person name="Song C."/>
            <person name="Xia L."/>
            <person name="Froenicke L."/>
            <person name="Lavelle D.O."/>
            <person name="Truco M.J."/>
            <person name="Xia R."/>
            <person name="Zhu S."/>
            <person name="Xu C."/>
            <person name="Xu H."/>
            <person name="Xu X."/>
            <person name="Cox K."/>
            <person name="Korf I."/>
            <person name="Meyers B.C."/>
            <person name="Michelmore R.W."/>
        </authorList>
    </citation>
    <scope>NUCLEOTIDE SEQUENCE [LARGE SCALE GENOMIC DNA]</scope>
    <source>
        <strain evidence="8">cv. Salinas</strain>
        <tissue evidence="7">Seedlings</tissue>
    </source>
</reference>
<protein>
    <recommendedName>
        <fullName evidence="5">Target of rapamycin complex subunit LST8</fullName>
        <shortName evidence="5">TORC subunit LST8</shortName>
    </recommendedName>
    <alternativeName>
        <fullName evidence="5">Lethal with SEC13 protein 8 homolog</fullName>
    </alternativeName>
</protein>
<comment type="subunit">
    <text evidence="5">The target of rapamycin complex 1 (TORC1) is composed of at least RAPTOR, LST8 and TOR.</text>
</comment>
<evidence type="ECO:0000256" key="3">
    <source>
        <dbReference type="ARBA" id="ARBA00022737"/>
    </source>
</evidence>
<dbReference type="InterPro" id="IPR015943">
    <property type="entry name" value="WD40/YVTN_repeat-like_dom_sf"/>
</dbReference>
<evidence type="ECO:0000313" key="7">
    <source>
        <dbReference type="EMBL" id="KAJ0223867.1"/>
    </source>
</evidence>
<feature type="repeat" description="WD" evidence="4">
    <location>
        <begin position="1"/>
        <end position="30"/>
    </location>
</feature>
<dbReference type="SUPFAM" id="SSF117289">
    <property type="entry name" value="Nucleoporin domain"/>
    <property type="match status" value="1"/>
</dbReference>
<comment type="similarity">
    <text evidence="1 5">Belongs to the WD repeat LST8 family.</text>
</comment>
<dbReference type="PROSITE" id="PS00678">
    <property type="entry name" value="WD_REPEATS_1"/>
    <property type="match status" value="1"/>
</dbReference>
<dbReference type="PANTHER" id="PTHR19842:SF0">
    <property type="entry name" value="TARGET OF RAPAMYCIN COMPLEX SUBUNIT LST8"/>
    <property type="match status" value="1"/>
</dbReference>
<dbReference type="EMBL" id="NBSK02000002">
    <property type="protein sequence ID" value="KAJ0223867.1"/>
    <property type="molecule type" value="Genomic_DNA"/>
</dbReference>